<sequence>MQDVKAEATAAGTLKTPVCNQLKYGRAINFAVGRPDWNPAFALVQMTVYRGKTAVLTIRVFAKGLYPESHGIIDNNMYDVNLNKNFSLSSKEKDNAAWWQGQPIWLTAMYQGLKAGTYFWPGSDVAINDTFPSKYKRYNGSVTYEERIFTLLQWLDLPKAERPDFYTVYVEQPDSAGHNYGPVSAGVIQALQLVDNTFGLLMEGLKQRNLVNCVNIILLADHGMDQTYCDKLEYMTDYFSSINFYMFEGPAPRIRTRNIPDDFFTFNSEEIVRNLSCRKPDQHFKPYLSPDLPKRLHFAKHVRIDKVNLLVDRQWLAVRNRAYSYCGGGNHGYDNEFKSMEAIFLAHGPSFKQKIEVEPFDNIEVYNLLCVTATEKLNLPFGRPRLIQKNKEPCLLYHKEYVSGFDKTLRMPLWSSYTVPKPGDTSPLPPTVPDCLRADVRVAPSESQNCSFSLADKNITHGFLYPPANNRTSNSQYDALITSNLVPMYEAFKTMWNYFHSVLLVKYATERNGVNVVSGPIFDYDYDGHFDAPDEIAAYAVNTSVPIPTHYFVVLTSCKNQSQTPDACTGWLDVLPFVIPHRPTNVESCPLTLQTQLPGQLKFLKLLDQLLVFPTSMSLLMSFSLLEWLSPQSIKNSTYTSSGYWHLEALISEIRVFVNERKDEMLSALLTPAGLCFLRLRTFRVLERLIHVE</sequence>
<dbReference type="Gene3D" id="3.40.720.10">
    <property type="entry name" value="Alkaline Phosphatase, subunit A"/>
    <property type="match status" value="1"/>
</dbReference>
<dbReference type="GO" id="GO:0047429">
    <property type="term" value="F:nucleoside triphosphate diphosphatase activity"/>
    <property type="evidence" value="ECO:0007669"/>
    <property type="project" value="TreeGrafter"/>
</dbReference>
<comment type="caution">
    <text evidence="5">The sequence shown here is derived from an EMBL/GenBank/DDBJ whole genome shotgun (WGS) entry which is preliminary data.</text>
</comment>
<dbReference type="InterPro" id="IPR002591">
    <property type="entry name" value="Phosphodiest/P_Trfase"/>
</dbReference>
<protein>
    <recommendedName>
        <fullName evidence="7">Ectonucleotide pyrophosphatase/phosphodiesterase family member 3</fullName>
    </recommendedName>
</protein>
<evidence type="ECO:0008006" key="7">
    <source>
        <dbReference type="Google" id="ProtNLM"/>
    </source>
</evidence>
<dbReference type="Gene3D" id="3.40.570.10">
    <property type="entry name" value="Extracellular Endonuclease, subunit A"/>
    <property type="match status" value="1"/>
</dbReference>
<feature type="domain" description="ENPP1-3/EXOG-like endonuclease/phosphodiesterase" evidence="3">
    <location>
        <begin position="398"/>
        <end position="609"/>
    </location>
</feature>
<dbReference type="CDD" id="cd16018">
    <property type="entry name" value="Enpp"/>
    <property type="match status" value="1"/>
</dbReference>
<dbReference type="Pfam" id="PF01663">
    <property type="entry name" value="Phosphodiest"/>
    <property type="match status" value="1"/>
</dbReference>
<dbReference type="InterPro" id="IPR001604">
    <property type="entry name" value="Endo_G_ENPP1-like_dom"/>
</dbReference>
<reference evidence="5" key="1">
    <citation type="submission" date="2022-03" db="EMBL/GenBank/DDBJ databases">
        <title>Genomic analyses of argali, domestic sheep and their hybrids provide insights into chromosomal evolution, heterosis and genetic basis of agronomic traits.</title>
        <authorList>
            <person name="Li M."/>
        </authorList>
    </citation>
    <scope>NUCLEOTIDE SEQUENCE</scope>
    <source>
        <strain evidence="5">CAU-MHL-2022a</strain>
        <tissue evidence="5">Skin</tissue>
    </source>
</reference>
<proteinExistence type="predicted"/>
<evidence type="ECO:0000256" key="1">
    <source>
        <dbReference type="ARBA" id="ARBA00022801"/>
    </source>
</evidence>
<dbReference type="Gene3D" id="3.30.1360.180">
    <property type="match status" value="1"/>
</dbReference>
<dbReference type="EMBL" id="JAKZEL010000011">
    <property type="protein sequence ID" value="KAI4539266.1"/>
    <property type="molecule type" value="Genomic_DNA"/>
</dbReference>
<dbReference type="GO" id="GO:0009143">
    <property type="term" value="P:nucleoside triphosphate catabolic process"/>
    <property type="evidence" value="ECO:0007669"/>
    <property type="project" value="TreeGrafter"/>
</dbReference>
<dbReference type="CDD" id="cd00091">
    <property type="entry name" value="NUC"/>
    <property type="match status" value="1"/>
</dbReference>
<accession>A0AAD4U675</accession>
<name>A0AAD4U675_OVIAM</name>
<evidence type="ECO:0000313" key="5">
    <source>
        <dbReference type="EMBL" id="KAI4539266.1"/>
    </source>
</evidence>
<dbReference type="InterPro" id="IPR020821">
    <property type="entry name" value="ENPP1-3/EXOG-like_nuc-like"/>
</dbReference>
<dbReference type="InterPro" id="IPR044929">
    <property type="entry name" value="DNA/RNA_non-sp_Endonuclease_sf"/>
</dbReference>
<dbReference type="SMART" id="SM00477">
    <property type="entry name" value="NUC"/>
    <property type="match status" value="1"/>
</dbReference>
<dbReference type="InterPro" id="IPR044925">
    <property type="entry name" value="His-Me_finger_sf"/>
</dbReference>
<dbReference type="PANTHER" id="PTHR10151:SF107">
    <property type="entry name" value="ECTONUCLEOTIDE PYROPHOSPHATASE_PHOSPHODIESTERASE FAMILY MEMBER 3"/>
    <property type="match status" value="1"/>
</dbReference>
<evidence type="ECO:0000259" key="4">
    <source>
        <dbReference type="SMART" id="SM00892"/>
    </source>
</evidence>
<dbReference type="SMART" id="SM00892">
    <property type="entry name" value="Endonuclease_NS"/>
    <property type="match status" value="1"/>
</dbReference>
<feature type="domain" description="DNA/RNA non-specific endonuclease/pyrophosphatase/phosphodiesterase" evidence="4">
    <location>
        <begin position="397"/>
        <end position="610"/>
    </location>
</feature>
<dbReference type="Proteomes" id="UP001214576">
    <property type="component" value="Unassembled WGS sequence"/>
</dbReference>
<dbReference type="GO" id="GO:0003676">
    <property type="term" value="F:nucleic acid binding"/>
    <property type="evidence" value="ECO:0007669"/>
    <property type="project" value="InterPro"/>
</dbReference>
<dbReference type="SUPFAM" id="SSF54060">
    <property type="entry name" value="His-Me finger endonucleases"/>
    <property type="match status" value="1"/>
</dbReference>
<dbReference type="AlphaFoldDB" id="A0AAD4U675"/>
<dbReference type="SUPFAM" id="SSF53649">
    <property type="entry name" value="Alkaline phosphatase-like"/>
    <property type="match status" value="1"/>
</dbReference>
<organism evidence="5 6">
    <name type="scientific">Ovis ammon polii</name>
    <dbReference type="NCBI Taxonomy" id="230172"/>
    <lineage>
        <taxon>Eukaryota</taxon>
        <taxon>Metazoa</taxon>
        <taxon>Chordata</taxon>
        <taxon>Craniata</taxon>
        <taxon>Vertebrata</taxon>
        <taxon>Euteleostomi</taxon>
        <taxon>Mammalia</taxon>
        <taxon>Eutheria</taxon>
        <taxon>Laurasiatheria</taxon>
        <taxon>Artiodactyla</taxon>
        <taxon>Ruminantia</taxon>
        <taxon>Pecora</taxon>
        <taxon>Bovidae</taxon>
        <taxon>Caprinae</taxon>
        <taxon>Ovis</taxon>
    </lineage>
</organism>
<keyword evidence="6" id="KW-1185">Reference proteome</keyword>
<dbReference type="InterPro" id="IPR017850">
    <property type="entry name" value="Alkaline_phosphatase_core_sf"/>
</dbReference>
<gene>
    <name evidence="5" type="ORF">MG293_010658</name>
</gene>
<evidence type="ECO:0000313" key="6">
    <source>
        <dbReference type="Proteomes" id="UP001214576"/>
    </source>
</evidence>
<dbReference type="PANTHER" id="PTHR10151">
    <property type="entry name" value="ECTONUCLEOTIDE PYROPHOSPHATASE/PHOSPHODIESTERASE"/>
    <property type="match status" value="1"/>
</dbReference>
<keyword evidence="1" id="KW-0378">Hydrolase</keyword>
<dbReference type="GO" id="GO:0046872">
    <property type="term" value="F:metal ion binding"/>
    <property type="evidence" value="ECO:0007669"/>
    <property type="project" value="InterPro"/>
</dbReference>
<keyword evidence="2" id="KW-0325">Glycoprotein</keyword>
<evidence type="ECO:0000259" key="3">
    <source>
        <dbReference type="SMART" id="SM00477"/>
    </source>
</evidence>
<evidence type="ECO:0000256" key="2">
    <source>
        <dbReference type="ARBA" id="ARBA00023180"/>
    </source>
</evidence>